<sequence>MAIFSGGKHTPRSTTAMSTAVGSPGGTSADPSQAIPVYTPGPVTVRPCGSGMSGPMAMMYREDLFKKYKLKVPTTWAEFKKQAEKLHKADPNVYLTDFGSDETAAGWRQGLMWQAGSRPYTYSASKLPNIGVKLNDDGAKKVYDYWGDLVKNRLVDTQSYATTDFYNGLSSGKYATYIAAGWGPGYRDLFAVLRRSRRG</sequence>
<dbReference type="AlphaFoldDB" id="L1KK11"/>
<evidence type="ECO:0000256" key="1">
    <source>
        <dbReference type="SAM" id="MobiDB-lite"/>
    </source>
</evidence>
<dbReference type="InterPro" id="IPR006059">
    <property type="entry name" value="SBP"/>
</dbReference>
<gene>
    <name evidence="2" type="ORF">STRIP9103_05162</name>
</gene>
<feature type="compositionally biased region" description="Polar residues" evidence="1">
    <location>
        <begin position="12"/>
        <end position="21"/>
    </location>
</feature>
<name>L1KK11_9ACTN</name>
<dbReference type="Pfam" id="PF01547">
    <property type="entry name" value="SBP_bac_1"/>
    <property type="match status" value="1"/>
</dbReference>
<dbReference type="Gene3D" id="3.40.190.10">
    <property type="entry name" value="Periplasmic binding protein-like II"/>
    <property type="match status" value="1"/>
</dbReference>
<accession>L1KK11</accession>
<organism evidence="2 3">
    <name type="scientific">Streptomyces ipomoeae 91-03</name>
    <dbReference type="NCBI Taxonomy" id="698759"/>
    <lineage>
        <taxon>Bacteria</taxon>
        <taxon>Bacillati</taxon>
        <taxon>Actinomycetota</taxon>
        <taxon>Actinomycetes</taxon>
        <taxon>Kitasatosporales</taxon>
        <taxon>Streptomycetaceae</taxon>
        <taxon>Streptomyces</taxon>
    </lineage>
</organism>
<dbReference type="SUPFAM" id="SSF53850">
    <property type="entry name" value="Periplasmic binding protein-like II"/>
    <property type="match status" value="1"/>
</dbReference>
<dbReference type="InterPro" id="IPR050490">
    <property type="entry name" value="Bact_solute-bd_prot1"/>
</dbReference>
<dbReference type="PANTHER" id="PTHR43649:SF14">
    <property type="entry name" value="BLR3389 PROTEIN"/>
    <property type="match status" value="1"/>
</dbReference>
<evidence type="ECO:0000313" key="3">
    <source>
        <dbReference type="Proteomes" id="UP000010411"/>
    </source>
</evidence>
<proteinExistence type="predicted"/>
<dbReference type="EMBL" id="AEJC01000626">
    <property type="protein sequence ID" value="EKX60937.1"/>
    <property type="molecule type" value="Genomic_DNA"/>
</dbReference>
<dbReference type="PATRIC" id="fig|698759.3.peg.8346"/>
<dbReference type="PANTHER" id="PTHR43649">
    <property type="entry name" value="ARABINOSE-BINDING PROTEIN-RELATED"/>
    <property type="match status" value="1"/>
</dbReference>
<comment type="caution">
    <text evidence="2">The sequence shown here is derived from an EMBL/GenBank/DDBJ whole genome shotgun (WGS) entry which is preliminary data.</text>
</comment>
<feature type="region of interest" description="Disordered" evidence="1">
    <location>
        <begin position="1"/>
        <end position="33"/>
    </location>
</feature>
<dbReference type="Proteomes" id="UP000010411">
    <property type="component" value="Unassembled WGS sequence"/>
</dbReference>
<protein>
    <recommendedName>
        <fullName evidence="4">Extracellular solute-binding protein</fullName>
    </recommendedName>
</protein>
<evidence type="ECO:0008006" key="4">
    <source>
        <dbReference type="Google" id="ProtNLM"/>
    </source>
</evidence>
<reference evidence="2 3" key="1">
    <citation type="submission" date="2012-11" db="EMBL/GenBank/DDBJ databases">
        <authorList>
            <person name="Huguet-Tapia J.C."/>
            <person name="Durkin A.S."/>
            <person name="Pettis G.S."/>
            <person name="Badger J.H."/>
        </authorList>
    </citation>
    <scope>NUCLEOTIDE SEQUENCE [LARGE SCALE GENOMIC DNA]</scope>
    <source>
        <strain evidence="2 3">91-03</strain>
    </source>
</reference>
<evidence type="ECO:0000313" key="2">
    <source>
        <dbReference type="EMBL" id="EKX60937.1"/>
    </source>
</evidence>
<keyword evidence="3" id="KW-1185">Reference proteome</keyword>